<evidence type="ECO:0000313" key="1">
    <source>
        <dbReference type="EMBL" id="SFU40614.1"/>
    </source>
</evidence>
<name>A0A1I7FWM3_9BACL</name>
<reference evidence="2" key="1">
    <citation type="submission" date="2016-10" db="EMBL/GenBank/DDBJ databases">
        <authorList>
            <person name="Varghese N."/>
        </authorList>
    </citation>
    <scope>NUCLEOTIDE SEQUENCE [LARGE SCALE GENOMIC DNA]</scope>
    <source>
        <strain evidence="2">DSM 17980</strain>
    </source>
</reference>
<dbReference type="OrthoDB" id="3078506at2"/>
<proteinExistence type="predicted"/>
<gene>
    <name evidence="1" type="ORF">SAMN05421543_101489</name>
</gene>
<keyword evidence="2" id="KW-1185">Reference proteome</keyword>
<evidence type="ECO:0000313" key="2">
    <source>
        <dbReference type="Proteomes" id="UP000183508"/>
    </source>
</evidence>
<dbReference type="AlphaFoldDB" id="A0A1I7FWM3"/>
<dbReference type="Proteomes" id="UP000183508">
    <property type="component" value="Unassembled WGS sequence"/>
</dbReference>
<sequence length="62" mass="6900">MQLWAKTFQPQGGQEIESITIELVITNCTGDVYVTDIMLQGGSVATTWVGHPSEIRWSFDNV</sequence>
<dbReference type="EMBL" id="FPBV01000001">
    <property type="protein sequence ID" value="SFU40614.1"/>
    <property type="molecule type" value="Genomic_DNA"/>
</dbReference>
<protein>
    <submittedName>
        <fullName evidence="1">Uncharacterized protein</fullName>
    </submittedName>
</protein>
<organism evidence="1 2">
    <name type="scientific">Alicyclobacillus macrosporangiidus</name>
    <dbReference type="NCBI Taxonomy" id="392015"/>
    <lineage>
        <taxon>Bacteria</taxon>
        <taxon>Bacillati</taxon>
        <taxon>Bacillota</taxon>
        <taxon>Bacilli</taxon>
        <taxon>Bacillales</taxon>
        <taxon>Alicyclobacillaceae</taxon>
        <taxon>Alicyclobacillus</taxon>
    </lineage>
</organism>
<dbReference type="RefSeq" id="WP_074949137.1">
    <property type="nucleotide sequence ID" value="NZ_FPBV01000001.1"/>
</dbReference>
<dbReference type="STRING" id="392015.SAMN05421543_101489"/>
<accession>A0A1I7FWM3</accession>